<protein>
    <submittedName>
        <fullName evidence="2">Uncharacterized protein</fullName>
    </submittedName>
</protein>
<sequence>MACSQENFPTPSESAGSKYETELDIQIEEDQPVRHVEEENVRIEEPPICNEGENTNTELTQTLNDYVPSPPPLLSFNVSATGAKTLGFSTHVSPATYPIRIDDPDMIFGDDNDDDLGGFTYSAFQIRTAREDEATVIQGLLMSLHEKLDNLFLASKDSFSEAYSKAVVENMFERITKDHTDNVEKMNKAVTASAIVCKTAAEKVDKLIFDTTVFNEAYQTTYNNNTIFVNASLQNLGTIFKAEKDNWQNLYTGLQNEHELFQTSITLQITKHQSDLAMESKVMDALTRKTEMVKVMDLKLENAKKKVKDLLSEKVIMKSCISNVAGLLSDIIETRDPRISITFRKHLAEKLDLVFVMLHRLEGVSP</sequence>
<dbReference type="AlphaFoldDB" id="A0AA35VF55"/>
<evidence type="ECO:0000313" key="2">
    <source>
        <dbReference type="EMBL" id="CAI9270545.1"/>
    </source>
</evidence>
<evidence type="ECO:0000313" key="3">
    <source>
        <dbReference type="Proteomes" id="UP001177003"/>
    </source>
</evidence>
<reference evidence="2" key="1">
    <citation type="submission" date="2023-04" db="EMBL/GenBank/DDBJ databases">
        <authorList>
            <person name="Vijverberg K."/>
            <person name="Xiong W."/>
            <person name="Schranz E."/>
        </authorList>
    </citation>
    <scope>NUCLEOTIDE SEQUENCE</scope>
</reference>
<dbReference type="Proteomes" id="UP001177003">
    <property type="component" value="Chromosome 2"/>
</dbReference>
<evidence type="ECO:0000256" key="1">
    <source>
        <dbReference type="SAM" id="MobiDB-lite"/>
    </source>
</evidence>
<accession>A0AA35VF55</accession>
<organism evidence="2 3">
    <name type="scientific">Lactuca saligna</name>
    <name type="common">Willowleaf lettuce</name>
    <dbReference type="NCBI Taxonomy" id="75948"/>
    <lineage>
        <taxon>Eukaryota</taxon>
        <taxon>Viridiplantae</taxon>
        <taxon>Streptophyta</taxon>
        <taxon>Embryophyta</taxon>
        <taxon>Tracheophyta</taxon>
        <taxon>Spermatophyta</taxon>
        <taxon>Magnoliopsida</taxon>
        <taxon>eudicotyledons</taxon>
        <taxon>Gunneridae</taxon>
        <taxon>Pentapetalae</taxon>
        <taxon>asterids</taxon>
        <taxon>campanulids</taxon>
        <taxon>Asterales</taxon>
        <taxon>Asteraceae</taxon>
        <taxon>Cichorioideae</taxon>
        <taxon>Cichorieae</taxon>
        <taxon>Lactucinae</taxon>
        <taxon>Lactuca</taxon>
    </lineage>
</organism>
<name>A0AA35VF55_LACSI</name>
<feature type="compositionally biased region" description="Polar residues" evidence="1">
    <location>
        <begin position="1"/>
        <end position="15"/>
    </location>
</feature>
<dbReference type="EMBL" id="OX465078">
    <property type="protein sequence ID" value="CAI9270545.1"/>
    <property type="molecule type" value="Genomic_DNA"/>
</dbReference>
<proteinExistence type="predicted"/>
<keyword evidence="3" id="KW-1185">Reference proteome</keyword>
<feature type="region of interest" description="Disordered" evidence="1">
    <location>
        <begin position="1"/>
        <end position="20"/>
    </location>
</feature>
<gene>
    <name evidence="2" type="ORF">LSALG_LOCUS10850</name>
</gene>